<dbReference type="RefSeq" id="WP_213494527.1">
    <property type="nucleotide sequence ID" value="NZ_CP074694.1"/>
</dbReference>
<protein>
    <recommendedName>
        <fullName evidence="3 5">GTP cyclohydrolase 1 type 2 homolog</fullName>
    </recommendedName>
</protein>
<dbReference type="GO" id="GO:0046872">
    <property type="term" value="F:metal ion binding"/>
    <property type="evidence" value="ECO:0007669"/>
    <property type="project" value="UniProtKB-UniRule"/>
</dbReference>
<evidence type="ECO:0000313" key="8">
    <source>
        <dbReference type="Proteomes" id="UP000676194"/>
    </source>
</evidence>
<dbReference type="PANTHER" id="PTHR13799">
    <property type="entry name" value="NGG1 INTERACTING FACTOR 3"/>
    <property type="match status" value="1"/>
</dbReference>
<dbReference type="Pfam" id="PF01784">
    <property type="entry name" value="DUF34_NIF3"/>
    <property type="match status" value="1"/>
</dbReference>
<evidence type="ECO:0000256" key="2">
    <source>
        <dbReference type="ARBA" id="ARBA00011643"/>
    </source>
</evidence>
<dbReference type="EMBL" id="CP074694">
    <property type="protein sequence ID" value="QVL30656.1"/>
    <property type="molecule type" value="Genomic_DNA"/>
</dbReference>
<feature type="binding site" evidence="6">
    <location>
        <position position="65"/>
    </location>
    <ligand>
        <name>a divalent metal cation</name>
        <dbReference type="ChEBI" id="CHEBI:60240"/>
        <label>1</label>
    </ligand>
</feature>
<dbReference type="PANTHER" id="PTHR13799:SF14">
    <property type="entry name" value="GTP CYCLOHYDROLASE 1 TYPE 2 HOMOLOG"/>
    <property type="match status" value="1"/>
</dbReference>
<dbReference type="PIRSF" id="PIRSF037489">
    <property type="entry name" value="UCP037489_NIF3_YqfO"/>
    <property type="match status" value="1"/>
</dbReference>
<comment type="similarity">
    <text evidence="1 5">Belongs to the GTP cyclohydrolase I type 2/NIF3 family.</text>
</comment>
<feature type="binding site" evidence="6">
    <location>
        <position position="334"/>
    </location>
    <ligand>
        <name>a divalent metal cation</name>
        <dbReference type="ChEBI" id="CHEBI:60240"/>
        <label>1</label>
    </ligand>
</feature>
<dbReference type="AlphaFoldDB" id="A0A8E6EWX6"/>
<dbReference type="Proteomes" id="UP000676194">
    <property type="component" value="Chromosome"/>
</dbReference>
<dbReference type="Gene3D" id="3.30.70.120">
    <property type="match status" value="1"/>
</dbReference>
<feature type="binding site" evidence="6">
    <location>
        <position position="330"/>
    </location>
    <ligand>
        <name>a divalent metal cation</name>
        <dbReference type="ChEBI" id="CHEBI:60240"/>
        <label>1</label>
    </ligand>
</feature>
<dbReference type="InterPro" id="IPR015867">
    <property type="entry name" value="N-reg_PII/ATP_PRibTrfase_C"/>
</dbReference>
<keyword evidence="8" id="KW-1185">Reference proteome</keyword>
<evidence type="ECO:0000313" key="7">
    <source>
        <dbReference type="EMBL" id="QVL30656.1"/>
    </source>
</evidence>
<dbReference type="InterPro" id="IPR017221">
    <property type="entry name" value="DUF34/NIF3_bac"/>
</dbReference>
<dbReference type="FunFam" id="3.40.1390.30:FF:000001">
    <property type="entry name" value="GTP cyclohydrolase 1 type 2"/>
    <property type="match status" value="1"/>
</dbReference>
<dbReference type="InterPro" id="IPR036069">
    <property type="entry name" value="DUF34/NIF3_sf"/>
</dbReference>
<sequence>MPSVDQISRELDSFAPPALAAEWDNTGLLLGDAALEVHRVMTCLTLTRDVAEEAIASNVQLIVTHHPILFKAIKNLSSQNRDGHLLLRLARAGIAVYSPHTRFDNAVDGINARIARQLGLEQIQPLRIRTGNDQYKLVVFVPETDLERVSRAMFDAGAGQIGEYSECSFRLPGVGTFRGSPASNPTIGAKENFELVAEIRLEVICQARLLESIVSAMCKAHSYEEPAYDLYPLKTVSPRSGEGRLGCLPEKQPFESLFELAKKIFHVQQLQIVGGQETPIRKVAIACGAAGEFLSDALRKRADLFITGEMRFHELLAARTAGIVVLMPGHYASERPAIEQLAEWLSGKFPGIQAFPSRCESDPLRYA</sequence>
<dbReference type="NCBIfam" id="TIGR00486">
    <property type="entry name" value="YbgI_SA1388"/>
    <property type="match status" value="1"/>
</dbReference>
<dbReference type="Gene3D" id="3.40.1390.30">
    <property type="entry name" value="NIF3 (NGG1p interacting factor 3)-like"/>
    <property type="match status" value="2"/>
</dbReference>
<dbReference type="GO" id="GO:0005737">
    <property type="term" value="C:cytoplasm"/>
    <property type="evidence" value="ECO:0007669"/>
    <property type="project" value="TreeGrafter"/>
</dbReference>
<accession>A0A8E6EWX6</accession>
<evidence type="ECO:0000256" key="1">
    <source>
        <dbReference type="ARBA" id="ARBA00006964"/>
    </source>
</evidence>
<dbReference type="KEGG" id="tsph:KIH39_17580"/>
<name>A0A8E6EWX6_9BACT</name>
<proteinExistence type="inferred from homology"/>
<reference evidence="7" key="1">
    <citation type="submission" date="2021-05" db="EMBL/GenBank/DDBJ databases">
        <title>Complete genome sequence of the cellulolytic planctomycete Telmatocola sphagniphila SP2T and characterization of the first cellulase from planctomycetes.</title>
        <authorList>
            <person name="Rakitin A.L."/>
            <person name="Beletsky A.V."/>
            <person name="Naumoff D.G."/>
            <person name="Kulichevskaya I.S."/>
            <person name="Mardanov A.V."/>
            <person name="Ravin N.V."/>
            <person name="Dedysh S.N."/>
        </authorList>
    </citation>
    <scope>NUCLEOTIDE SEQUENCE</scope>
    <source>
        <strain evidence="7">SP2T</strain>
    </source>
</reference>
<feature type="binding site" evidence="6">
    <location>
        <position position="104"/>
    </location>
    <ligand>
        <name>a divalent metal cation</name>
        <dbReference type="ChEBI" id="CHEBI:60240"/>
        <label>1</label>
    </ligand>
</feature>
<feature type="binding site" evidence="6">
    <location>
        <position position="66"/>
    </location>
    <ligand>
        <name>a divalent metal cation</name>
        <dbReference type="ChEBI" id="CHEBI:60240"/>
        <label>1</label>
    </ligand>
</feature>
<evidence type="ECO:0000256" key="4">
    <source>
        <dbReference type="ARBA" id="ARBA00022723"/>
    </source>
</evidence>
<evidence type="ECO:0000256" key="5">
    <source>
        <dbReference type="PIRNR" id="PIRNR037489"/>
    </source>
</evidence>
<comment type="subunit">
    <text evidence="2">Homohexamer.</text>
</comment>
<keyword evidence="4 5" id="KW-0479">Metal-binding</keyword>
<evidence type="ECO:0000256" key="3">
    <source>
        <dbReference type="ARBA" id="ARBA00022112"/>
    </source>
</evidence>
<organism evidence="7 8">
    <name type="scientific">Telmatocola sphagniphila</name>
    <dbReference type="NCBI Taxonomy" id="1123043"/>
    <lineage>
        <taxon>Bacteria</taxon>
        <taxon>Pseudomonadati</taxon>
        <taxon>Planctomycetota</taxon>
        <taxon>Planctomycetia</taxon>
        <taxon>Gemmatales</taxon>
        <taxon>Gemmataceae</taxon>
    </lineage>
</organism>
<evidence type="ECO:0000256" key="6">
    <source>
        <dbReference type="PIRSR" id="PIRSR602678-1"/>
    </source>
</evidence>
<dbReference type="InterPro" id="IPR002678">
    <property type="entry name" value="DUF34/NIF3"/>
</dbReference>
<gene>
    <name evidence="7" type="ORF">KIH39_17580</name>
</gene>
<dbReference type="SUPFAM" id="SSF102705">
    <property type="entry name" value="NIF3 (NGG1p interacting factor 3)-like"/>
    <property type="match status" value="1"/>
</dbReference>